<evidence type="ECO:0000313" key="2">
    <source>
        <dbReference type="Proteomes" id="UP001446871"/>
    </source>
</evidence>
<organism evidence="1 2">
    <name type="scientific">Apiospora saccharicola</name>
    <dbReference type="NCBI Taxonomy" id="335842"/>
    <lineage>
        <taxon>Eukaryota</taxon>
        <taxon>Fungi</taxon>
        <taxon>Dikarya</taxon>
        <taxon>Ascomycota</taxon>
        <taxon>Pezizomycotina</taxon>
        <taxon>Sordariomycetes</taxon>
        <taxon>Xylariomycetidae</taxon>
        <taxon>Amphisphaeriales</taxon>
        <taxon>Apiosporaceae</taxon>
        <taxon>Apiospora</taxon>
    </lineage>
</organism>
<reference evidence="1 2" key="1">
    <citation type="submission" date="2023-01" db="EMBL/GenBank/DDBJ databases">
        <title>Analysis of 21 Apiospora genomes using comparative genomics revels a genus with tremendous synthesis potential of carbohydrate active enzymes and secondary metabolites.</title>
        <authorList>
            <person name="Sorensen T."/>
        </authorList>
    </citation>
    <scope>NUCLEOTIDE SEQUENCE [LARGE SCALE GENOMIC DNA]</scope>
    <source>
        <strain evidence="1 2">CBS 83171</strain>
    </source>
</reference>
<dbReference type="EMBL" id="JAQQWM010000004">
    <property type="protein sequence ID" value="KAK8068307.1"/>
    <property type="molecule type" value="Genomic_DNA"/>
</dbReference>
<sequence>MHLEECYPYEKYLPNSTVPIPPYFWGEAKDSITTQPLHRGYLQGRELVGDGTLADFERLMTGALDYMKEVYEDTGAPPSRTDRRRIVSLGLSDELTQWRAELPPPVLWMVAAKRKLLGRSSGRWRKRTTSDSSIQWRG</sequence>
<name>A0ABR1VAS4_9PEZI</name>
<accession>A0ABR1VAS4</accession>
<gene>
    <name evidence="1" type="ORF">PG996_007419</name>
</gene>
<protein>
    <submittedName>
        <fullName evidence="1">Uncharacterized protein</fullName>
    </submittedName>
</protein>
<keyword evidence="2" id="KW-1185">Reference proteome</keyword>
<comment type="caution">
    <text evidence="1">The sequence shown here is derived from an EMBL/GenBank/DDBJ whole genome shotgun (WGS) entry which is preliminary data.</text>
</comment>
<proteinExistence type="predicted"/>
<dbReference type="Proteomes" id="UP001446871">
    <property type="component" value="Unassembled WGS sequence"/>
</dbReference>
<evidence type="ECO:0000313" key="1">
    <source>
        <dbReference type="EMBL" id="KAK8068307.1"/>
    </source>
</evidence>